<dbReference type="Pfam" id="PF20569">
    <property type="entry name" value="DUF6778"/>
    <property type="match status" value="1"/>
</dbReference>
<protein>
    <submittedName>
        <fullName evidence="3">DUF6778 family protein</fullName>
    </submittedName>
</protein>
<feature type="chain" id="PRO_5045219362" evidence="2">
    <location>
        <begin position="20"/>
        <end position="230"/>
    </location>
</feature>
<accession>A0ABV7J0Z7</accession>
<feature type="signal peptide" evidence="2">
    <location>
        <begin position="1"/>
        <end position="19"/>
    </location>
</feature>
<evidence type="ECO:0000256" key="1">
    <source>
        <dbReference type="SAM" id="MobiDB-lite"/>
    </source>
</evidence>
<reference evidence="4" key="1">
    <citation type="journal article" date="2019" name="Int. J. Syst. Evol. Microbiol.">
        <title>The Global Catalogue of Microorganisms (GCM) 10K type strain sequencing project: providing services to taxonomists for standard genome sequencing and annotation.</title>
        <authorList>
            <consortium name="The Broad Institute Genomics Platform"/>
            <consortium name="The Broad Institute Genome Sequencing Center for Infectious Disease"/>
            <person name="Wu L."/>
            <person name="Ma J."/>
        </authorList>
    </citation>
    <scope>NUCLEOTIDE SEQUENCE [LARGE SCALE GENOMIC DNA]</scope>
    <source>
        <strain evidence="4">KCTC 52039</strain>
    </source>
</reference>
<evidence type="ECO:0000256" key="2">
    <source>
        <dbReference type="SAM" id="SignalP"/>
    </source>
</evidence>
<keyword evidence="4" id="KW-1185">Reference proteome</keyword>
<evidence type="ECO:0000313" key="3">
    <source>
        <dbReference type="EMBL" id="MFC3179818.1"/>
    </source>
</evidence>
<dbReference type="InterPro" id="IPR046705">
    <property type="entry name" value="DUF6778"/>
</dbReference>
<feature type="region of interest" description="Disordered" evidence="1">
    <location>
        <begin position="26"/>
        <end position="48"/>
    </location>
</feature>
<gene>
    <name evidence="3" type="ORF">ACFOGH_02350</name>
</gene>
<dbReference type="PROSITE" id="PS51257">
    <property type="entry name" value="PROKAR_LIPOPROTEIN"/>
    <property type="match status" value="1"/>
</dbReference>
<evidence type="ECO:0000313" key="4">
    <source>
        <dbReference type="Proteomes" id="UP001595547"/>
    </source>
</evidence>
<proteinExistence type="predicted"/>
<dbReference type="Proteomes" id="UP001595547">
    <property type="component" value="Unassembled WGS sequence"/>
</dbReference>
<keyword evidence="2" id="KW-0732">Signal</keyword>
<organism evidence="3 4">
    <name type="scientific">Cypionkella sinensis</name>
    <dbReference type="NCBI Taxonomy" id="1756043"/>
    <lineage>
        <taxon>Bacteria</taxon>
        <taxon>Pseudomonadati</taxon>
        <taxon>Pseudomonadota</taxon>
        <taxon>Alphaproteobacteria</taxon>
        <taxon>Rhodobacterales</taxon>
        <taxon>Paracoccaceae</taxon>
        <taxon>Cypionkella</taxon>
    </lineage>
</organism>
<name>A0ABV7J0Z7_9RHOB</name>
<dbReference type="EMBL" id="JBHRTO010000001">
    <property type="protein sequence ID" value="MFC3179818.1"/>
    <property type="molecule type" value="Genomic_DNA"/>
</dbReference>
<feature type="compositionally biased region" description="Polar residues" evidence="1">
    <location>
        <begin position="26"/>
        <end position="39"/>
    </location>
</feature>
<comment type="caution">
    <text evidence="3">The sequence shown here is derived from an EMBL/GenBank/DDBJ whole genome shotgun (WGS) entry which is preliminary data.</text>
</comment>
<dbReference type="RefSeq" id="WP_380071444.1">
    <property type="nucleotide sequence ID" value="NZ_JBHRTO010000001.1"/>
</dbReference>
<sequence length="230" mass="24579">MKKALISALVLTLGLSACAQTTSMSTQNQVSSDLSQASRLPQGPAQRGPVMLQSEYDVKAVNVIVPQTLKVSEANTFHPSADIVWRGDAPGNRYAQIKAIFDTAAARSTATMHSGEPVMVDLEVVRFHCLTEKTRYTIGGVHSMHFMMTVRDATSGAILQGPRLVVADVKGAGGNRAVAEEQAGRTQKVVVTERLTEVIRRELSAPVAVLPADAVVTRFDGTPAQLAQVE</sequence>